<keyword evidence="4 9" id="KW-0812">Transmembrane</keyword>
<feature type="region of interest" description="Disordered" evidence="8">
    <location>
        <begin position="1"/>
        <end position="38"/>
    </location>
</feature>
<evidence type="ECO:0000256" key="2">
    <source>
        <dbReference type="ARBA" id="ARBA00008066"/>
    </source>
</evidence>
<evidence type="ECO:0000256" key="3">
    <source>
        <dbReference type="ARBA" id="ARBA00022448"/>
    </source>
</evidence>
<evidence type="ECO:0000259" key="10">
    <source>
        <dbReference type="Pfam" id="PF01490"/>
    </source>
</evidence>
<dbReference type="GO" id="GO:0005774">
    <property type="term" value="C:vacuolar membrane"/>
    <property type="evidence" value="ECO:0007669"/>
    <property type="project" value="TreeGrafter"/>
</dbReference>
<evidence type="ECO:0000313" key="12">
    <source>
        <dbReference type="Proteomes" id="UP001139887"/>
    </source>
</evidence>
<evidence type="ECO:0000313" key="11">
    <source>
        <dbReference type="EMBL" id="KAJ2851108.1"/>
    </source>
</evidence>
<dbReference type="Pfam" id="PF01490">
    <property type="entry name" value="Aa_trans"/>
    <property type="match status" value="1"/>
</dbReference>
<feature type="transmembrane region" description="Helical" evidence="9">
    <location>
        <begin position="196"/>
        <end position="218"/>
    </location>
</feature>
<dbReference type="GO" id="GO:0015179">
    <property type="term" value="F:L-amino acid transmembrane transporter activity"/>
    <property type="evidence" value="ECO:0007669"/>
    <property type="project" value="TreeGrafter"/>
</dbReference>
<feature type="transmembrane region" description="Helical" evidence="9">
    <location>
        <begin position="140"/>
        <end position="161"/>
    </location>
</feature>
<evidence type="ECO:0000256" key="5">
    <source>
        <dbReference type="ARBA" id="ARBA00022970"/>
    </source>
</evidence>
<evidence type="ECO:0000256" key="7">
    <source>
        <dbReference type="ARBA" id="ARBA00023136"/>
    </source>
</evidence>
<evidence type="ECO:0000256" key="8">
    <source>
        <dbReference type="SAM" id="MobiDB-lite"/>
    </source>
</evidence>
<feature type="transmembrane region" description="Helical" evidence="9">
    <location>
        <begin position="173"/>
        <end position="189"/>
    </location>
</feature>
<name>A0A9W8I9R3_9FUNG</name>
<protein>
    <recommendedName>
        <fullName evidence="10">Amino acid transporter transmembrane domain-containing protein</fullName>
    </recommendedName>
</protein>
<feature type="domain" description="Amino acid transporter transmembrane" evidence="10">
    <location>
        <begin position="53"/>
        <end position="439"/>
    </location>
</feature>
<evidence type="ECO:0000256" key="6">
    <source>
        <dbReference type="ARBA" id="ARBA00022989"/>
    </source>
</evidence>
<feature type="compositionally biased region" description="Low complexity" evidence="8">
    <location>
        <begin position="14"/>
        <end position="29"/>
    </location>
</feature>
<organism evidence="11 12">
    <name type="scientific">Coemansia brasiliensis</name>
    <dbReference type="NCBI Taxonomy" id="2650707"/>
    <lineage>
        <taxon>Eukaryota</taxon>
        <taxon>Fungi</taxon>
        <taxon>Fungi incertae sedis</taxon>
        <taxon>Zoopagomycota</taxon>
        <taxon>Kickxellomycotina</taxon>
        <taxon>Kickxellomycetes</taxon>
        <taxon>Kickxellales</taxon>
        <taxon>Kickxellaceae</taxon>
        <taxon>Coemansia</taxon>
    </lineage>
</organism>
<dbReference type="AlphaFoldDB" id="A0A9W8I9R3"/>
<feature type="transmembrane region" description="Helical" evidence="9">
    <location>
        <begin position="382"/>
        <end position="406"/>
    </location>
</feature>
<sequence>MALQQQSLLGGGNTTNSEDTSSSNNNDEGYGSLGNESNPRYTNNSALEVQRLSSTAETFFHIVCITAGTGILQLPYALKTGGWAGLAFIALAGAVSAYTGKILIQCLYYKHGVRLQSYSDVAKAAFGSRGRLIVRSLKDFNLLGVVGIYIILAGISIDSLVVGTPVEQLGEQFWIAMSAFAVWIAIVAARQVHDVFVLSVFGTLTTVVMVVIVVWLGIGDSGLIGSRPPTKVINIRTTPISLASICFSFGGNLNWPELEASMKSPKKWSKALSLATAFIAFIYASVAAVGYGVYGDNVRSPIFLSLPPGIAVVTAKAMVTAHVLLACPILLTAVFMEAERDLGISAGALGTTKEWLYRAAFRTVLMLAITFAALFVSDFSKVVPILGAIAASMVVFVIPVACYIRLFYEQRHFSRYELAWSGLIVCIGLLCLVIGTTQALADL</sequence>
<proteinExistence type="inferred from homology"/>
<feature type="transmembrane region" description="Helical" evidence="9">
    <location>
        <begin position="238"/>
        <end position="255"/>
    </location>
</feature>
<reference evidence="11" key="1">
    <citation type="submission" date="2022-07" db="EMBL/GenBank/DDBJ databases">
        <title>Phylogenomic reconstructions and comparative analyses of Kickxellomycotina fungi.</title>
        <authorList>
            <person name="Reynolds N.K."/>
            <person name="Stajich J.E."/>
            <person name="Barry K."/>
            <person name="Grigoriev I.V."/>
            <person name="Crous P."/>
            <person name="Smith M.E."/>
        </authorList>
    </citation>
    <scope>NUCLEOTIDE SEQUENCE</scope>
    <source>
        <strain evidence="11">NRRL 1566</strain>
    </source>
</reference>
<evidence type="ECO:0000256" key="9">
    <source>
        <dbReference type="SAM" id="Phobius"/>
    </source>
</evidence>
<evidence type="ECO:0000256" key="4">
    <source>
        <dbReference type="ARBA" id="ARBA00022692"/>
    </source>
</evidence>
<accession>A0A9W8I9R3</accession>
<feature type="transmembrane region" description="Helical" evidence="9">
    <location>
        <begin position="59"/>
        <end position="77"/>
    </location>
</feature>
<gene>
    <name evidence="11" type="ORF">IWW36_001359</name>
</gene>
<feature type="transmembrane region" description="Helical" evidence="9">
    <location>
        <begin position="314"/>
        <end position="335"/>
    </location>
</feature>
<keyword evidence="12" id="KW-1185">Reference proteome</keyword>
<keyword evidence="7 9" id="KW-0472">Membrane</keyword>
<dbReference type="PANTHER" id="PTHR22950:SF692">
    <property type="entry name" value="TRANSMEMBRANE AMINO ACID TRANSPORTER FAMILY PROTEIN"/>
    <property type="match status" value="1"/>
</dbReference>
<comment type="caution">
    <text evidence="11">The sequence shown here is derived from an EMBL/GenBank/DDBJ whole genome shotgun (WGS) entry which is preliminary data.</text>
</comment>
<dbReference type="OrthoDB" id="40134at2759"/>
<comment type="similarity">
    <text evidence="2">Belongs to the amino acid/polyamine transporter 2 family.</text>
</comment>
<dbReference type="PANTHER" id="PTHR22950">
    <property type="entry name" value="AMINO ACID TRANSPORTER"/>
    <property type="match status" value="1"/>
</dbReference>
<feature type="transmembrane region" description="Helical" evidence="9">
    <location>
        <begin position="83"/>
        <end position="104"/>
    </location>
</feature>
<evidence type="ECO:0000256" key="1">
    <source>
        <dbReference type="ARBA" id="ARBA00004141"/>
    </source>
</evidence>
<dbReference type="EMBL" id="JANBUW010000017">
    <property type="protein sequence ID" value="KAJ2851108.1"/>
    <property type="molecule type" value="Genomic_DNA"/>
</dbReference>
<dbReference type="InterPro" id="IPR013057">
    <property type="entry name" value="AA_transpt_TM"/>
</dbReference>
<feature type="transmembrane region" description="Helical" evidence="9">
    <location>
        <begin position="418"/>
        <end position="441"/>
    </location>
</feature>
<keyword evidence="6 9" id="KW-1133">Transmembrane helix</keyword>
<keyword evidence="5" id="KW-0029">Amino-acid transport</keyword>
<comment type="subcellular location">
    <subcellularLocation>
        <location evidence="1">Membrane</location>
        <topology evidence="1">Multi-pass membrane protein</topology>
    </subcellularLocation>
</comment>
<feature type="transmembrane region" description="Helical" evidence="9">
    <location>
        <begin position="355"/>
        <end position="376"/>
    </location>
</feature>
<dbReference type="Proteomes" id="UP001139887">
    <property type="component" value="Unassembled WGS sequence"/>
</dbReference>
<keyword evidence="3" id="KW-0813">Transport</keyword>
<feature type="transmembrane region" description="Helical" evidence="9">
    <location>
        <begin position="271"/>
        <end position="294"/>
    </location>
</feature>